<dbReference type="SUPFAM" id="SSF50129">
    <property type="entry name" value="GroES-like"/>
    <property type="match status" value="1"/>
</dbReference>
<dbReference type="Pfam" id="PF08240">
    <property type="entry name" value="ADH_N"/>
    <property type="match status" value="1"/>
</dbReference>
<name>N1QIC1_SPHMS</name>
<evidence type="ECO:0000313" key="6">
    <source>
        <dbReference type="EMBL" id="EMF12189.1"/>
    </source>
</evidence>
<dbReference type="Gene3D" id="3.40.50.720">
    <property type="entry name" value="NAD(P)-binding Rossmann-like Domain"/>
    <property type="match status" value="1"/>
</dbReference>
<keyword evidence="4" id="KW-0560">Oxidoreductase</keyword>
<keyword evidence="7" id="KW-1185">Reference proteome</keyword>
<evidence type="ECO:0000313" key="7">
    <source>
        <dbReference type="Proteomes" id="UP000016931"/>
    </source>
</evidence>
<keyword evidence="3" id="KW-0521">NADP</keyword>
<dbReference type="CDD" id="cd08249">
    <property type="entry name" value="enoyl_reductase_like"/>
    <property type="match status" value="1"/>
</dbReference>
<dbReference type="PANTHER" id="PTHR45348">
    <property type="entry name" value="HYPOTHETICAL OXIDOREDUCTASE (EUROFUNG)"/>
    <property type="match status" value="1"/>
</dbReference>
<dbReference type="RefSeq" id="XP_016760310.1">
    <property type="nucleotide sequence ID" value="XM_016905860.1"/>
</dbReference>
<dbReference type="AlphaFoldDB" id="N1QIC1"/>
<dbReference type="InterPro" id="IPR011032">
    <property type="entry name" value="GroES-like_sf"/>
</dbReference>
<gene>
    <name evidence="6" type="ORF">SEPMUDRAFT_149929</name>
</gene>
<dbReference type="STRING" id="692275.N1QIC1"/>
<dbReference type="HOGENOM" id="CLU_026673_16_1_1"/>
<dbReference type="GeneID" id="27902997"/>
<dbReference type="InterPro" id="IPR036291">
    <property type="entry name" value="NAD(P)-bd_dom_sf"/>
</dbReference>
<evidence type="ECO:0000256" key="2">
    <source>
        <dbReference type="ARBA" id="ARBA00011245"/>
    </source>
</evidence>
<dbReference type="SUPFAM" id="SSF51735">
    <property type="entry name" value="NAD(P)-binding Rossmann-fold domains"/>
    <property type="match status" value="1"/>
</dbReference>
<dbReference type="Gene3D" id="3.90.180.10">
    <property type="entry name" value="Medium-chain alcohol dehydrogenases, catalytic domain"/>
    <property type="match status" value="1"/>
</dbReference>
<dbReference type="PANTHER" id="PTHR45348:SF6">
    <property type="entry name" value="TRANS-ENOYL REDUCTASE APDC"/>
    <property type="match status" value="1"/>
</dbReference>
<accession>N1QIC1</accession>
<dbReference type="InterPro" id="IPR020843">
    <property type="entry name" value="ER"/>
</dbReference>
<dbReference type="SMART" id="SM00829">
    <property type="entry name" value="PKS_ER"/>
    <property type="match status" value="1"/>
</dbReference>
<dbReference type="eggNOG" id="KOG1198">
    <property type="taxonomic scope" value="Eukaryota"/>
</dbReference>
<reference evidence="6 7" key="1">
    <citation type="journal article" date="2012" name="PLoS Pathog.">
        <title>Diverse lifestyles and strategies of plant pathogenesis encoded in the genomes of eighteen Dothideomycetes fungi.</title>
        <authorList>
            <person name="Ohm R.A."/>
            <person name="Feau N."/>
            <person name="Henrissat B."/>
            <person name="Schoch C.L."/>
            <person name="Horwitz B.A."/>
            <person name="Barry K.W."/>
            <person name="Condon B.J."/>
            <person name="Copeland A.C."/>
            <person name="Dhillon B."/>
            <person name="Glaser F."/>
            <person name="Hesse C.N."/>
            <person name="Kosti I."/>
            <person name="LaButti K."/>
            <person name="Lindquist E.A."/>
            <person name="Lucas S."/>
            <person name="Salamov A.A."/>
            <person name="Bradshaw R.E."/>
            <person name="Ciuffetti L."/>
            <person name="Hamelin R.C."/>
            <person name="Kema G.H.J."/>
            <person name="Lawrence C."/>
            <person name="Scott J.A."/>
            <person name="Spatafora J.W."/>
            <person name="Turgeon B.G."/>
            <person name="de Wit P.J.G.M."/>
            <person name="Zhong S."/>
            <person name="Goodwin S.B."/>
            <person name="Grigoriev I.V."/>
        </authorList>
    </citation>
    <scope>NUCLEOTIDE SEQUENCE [LARGE SCALE GENOMIC DNA]</scope>
    <source>
        <strain evidence="6 7">SO2202</strain>
    </source>
</reference>
<evidence type="ECO:0000256" key="3">
    <source>
        <dbReference type="ARBA" id="ARBA00022857"/>
    </source>
</evidence>
<dbReference type="GO" id="GO:0016651">
    <property type="term" value="F:oxidoreductase activity, acting on NAD(P)H"/>
    <property type="evidence" value="ECO:0007669"/>
    <property type="project" value="InterPro"/>
</dbReference>
<dbReference type="InterPro" id="IPR013154">
    <property type="entry name" value="ADH-like_N"/>
</dbReference>
<comment type="similarity">
    <text evidence="1">Belongs to the zinc-containing alcohol dehydrogenase family.</text>
</comment>
<protein>
    <submittedName>
        <fullName evidence="6">GroES-like protein</fullName>
    </submittedName>
</protein>
<dbReference type="OrthoDB" id="48317at2759"/>
<dbReference type="EMBL" id="KB456265">
    <property type="protein sequence ID" value="EMF12189.1"/>
    <property type="molecule type" value="Genomic_DNA"/>
</dbReference>
<evidence type="ECO:0000259" key="5">
    <source>
        <dbReference type="SMART" id="SM00829"/>
    </source>
</evidence>
<dbReference type="Proteomes" id="UP000016931">
    <property type="component" value="Unassembled WGS sequence"/>
</dbReference>
<evidence type="ECO:0000256" key="4">
    <source>
        <dbReference type="ARBA" id="ARBA00023002"/>
    </source>
</evidence>
<dbReference type="InterPro" id="IPR013149">
    <property type="entry name" value="ADH-like_C"/>
</dbReference>
<evidence type="ECO:0000256" key="1">
    <source>
        <dbReference type="ARBA" id="ARBA00008072"/>
    </source>
</evidence>
<organism evidence="6 7">
    <name type="scientific">Sphaerulina musiva (strain SO2202)</name>
    <name type="common">Poplar stem canker fungus</name>
    <name type="synonym">Septoria musiva</name>
    <dbReference type="NCBI Taxonomy" id="692275"/>
    <lineage>
        <taxon>Eukaryota</taxon>
        <taxon>Fungi</taxon>
        <taxon>Dikarya</taxon>
        <taxon>Ascomycota</taxon>
        <taxon>Pezizomycotina</taxon>
        <taxon>Dothideomycetes</taxon>
        <taxon>Dothideomycetidae</taxon>
        <taxon>Mycosphaerellales</taxon>
        <taxon>Mycosphaerellaceae</taxon>
        <taxon>Sphaerulina</taxon>
    </lineage>
</organism>
<comment type="subunit">
    <text evidence="2">Monomer.</text>
</comment>
<dbReference type="OMA" id="MAICYEA"/>
<sequence>MELNTDTQRAIKIVAPGRIAAVDGVSIPAIGSDEVLVEVKAVAINPFDGKSAELSPTHMATVGCDYSGIVIAVGNDMAKAVKVGDGVCGFVFGNNPYRQDNGAFAQFVAAPADLVMCIPAAMEFEAAATLGVGMATAGLVLYGELGLPMPMPMPMPIGGAAGGQSESRGYALVSGGSTATGTLLIQLLRLSGFAVVCTCSPHHFAQVKRLGAVEAFDYRSQLCGNEIRTFTSNQLAYAIDCVTTTASMQACYEALGTAGGRYVSLDPFPLRSHSRRSVRPSWVLALTLFGQAIPWTRPYKRPGRVKDRQFGREWMKVAEGLLAAGHVTPHPHRSMSGGLASVAEGVEAVRRGKVPGVKLVYRVE</sequence>
<dbReference type="InterPro" id="IPR047122">
    <property type="entry name" value="Trans-enoyl_RdTase-like"/>
</dbReference>
<feature type="domain" description="Enoyl reductase (ER)" evidence="5">
    <location>
        <begin position="20"/>
        <end position="360"/>
    </location>
</feature>
<dbReference type="Pfam" id="PF00107">
    <property type="entry name" value="ADH_zinc_N"/>
    <property type="match status" value="1"/>
</dbReference>
<proteinExistence type="inferred from homology"/>